<dbReference type="GO" id="GO:0007234">
    <property type="term" value="P:osmosensory signaling via phosphorelay pathway"/>
    <property type="evidence" value="ECO:0007669"/>
    <property type="project" value="TreeGrafter"/>
</dbReference>
<dbReference type="InterPro" id="IPR036890">
    <property type="entry name" value="HATPase_C_sf"/>
</dbReference>
<dbReference type="CDD" id="cd00082">
    <property type="entry name" value="HisKA"/>
    <property type="match status" value="1"/>
</dbReference>
<evidence type="ECO:0000256" key="7">
    <source>
        <dbReference type="ARBA" id="ARBA00023012"/>
    </source>
</evidence>
<keyword evidence="7" id="KW-0902">Two-component regulatory system</keyword>
<evidence type="ECO:0000256" key="2">
    <source>
        <dbReference type="ARBA" id="ARBA00012438"/>
    </source>
</evidence>
<dbReference type="SUPFAM" id="SSF55874">
    <property type="entry name" value="ATPase domain of HSP90 chaperone/DNA topoisomerase II/histidine kinase"/>
    <property type="match status" value="1"/>
</dbReference>
<evidence type="ECO:0000256" key="8">
    <source>
        <dbReference type="SAM" id="Coils"/>
    </source>
</evidence>
<dbReference type="Pfam" id="PF02518">
    <property type="entry name" value="HATPase_c"/>
    <property type="match status" value="1"/>
</dbReference>
<keyword evidence="3" id="KW-0808">Transferase</keyword>
<dbReference type="InterPro" id="IPR036097">
    <property type="entry name" value="HisK_dim/P_sf"/>
</dbReference>
<dbReference type="Proteomes" id="UP000006250">
    <property type="component" value="Unassembled WGS sequence"/>
</dbReference>
<keyword evidence="11" id="KW-1185">Reference proteome</keyword>
<comment type="catalytic activity">
    <reaction evidence="1">
        <text>ATP + protein L-histidine = ADP + protein N-phospho-L-histidine.</text>
        <dbReference type="EC" id="2.7.13.3"/>
    </reaction>
</comment>
<evidence type="ECO:0000256" key="5">
    <source>
        <dbReference type="ARBA" id="ARBA00022777"/>
    </source>
</evidence>
<dbReference type="Gene3D" id="3.30.565.10">
    <property type="entry name" value="Histidine kinase-like ATPase, C-terminal domain"/>
    <property type="match status" value="1"/>
</dbReference>
<dbReference type="Gene3D" id="1.10.287.130">
    <property type="match status" value="1"/>
</dbReference>
<dbReference type="InterPro" id="IPR005467">
    <property type="entry name" value="His_kinase_dom"/>
</dbReference>
<dbReference type="Gene3D" id="3.30.450.20">
    <property type="entry name" value="PAS domain"/>
    <property type="match status" value="1"/>
</dbReference>
<dbReference type="GO" id="GO:0000156">
    <property type="term" value="F:phosphorelay response regulator activity"/>
    <property type="evidence" value="ECO:0007669"/>
    <property type="project" value="TreeGrafter"/>
</dbReference>
<dbReference type="EC" id="2.7.13.3" evidence="2"/>
<feature type="coiled-coil region" evidence="8">
    <location>
        <begin position="121"/>
        <end position="159"/>
    </location>
</feature>
<gene>
    <name evidence="10" type="ORF">DesfrDRAFT_1099</name>
</gene>
<dbReference type="InterPro" id="IPR003661">
    <property type="entry name" value="HisK_dim/P_dom"/>
</dbReference>
<keyword evidence="6" id="KW-0067">ATP-binding</keyword>
<dbReference type="EMBL" id="AECZ01000005">
    <property type="protein sequence ID" value="EFL52279.1"/>
    <property type="molecule type" value="Genomic_DNA"/>
</dbReference>
<dbReference type="PANTHER" id="PTHR42878">
    <property type="entry name" value="TWO-COMPONENT HISTIDINE KINASE"/>
    <property type="match status" value="1"/>
</dbReference>
<sequence length="384" mass="42218">MNASMLESTLLQTHFDVIPFGIYVVDVATYEIVFVNKHFRDSMGVVEGRTCHEVLYDQTAPCLHCRIPELLTPDGKPNGVTVVYDHYNERDEHWFQMQEKTMGWPDGRVVKYAIAVDISELKETQNSLAEAHAQLAINNKELEARNKILQENIELREHVERIARHDLKAPLSALVGLPQVLLDNYDLPEAAADVVRLIEQAGHSMLEMLNQSLVLFRLETGSYVLAPKPVDLADLTRRTAARLAGMPVARGRVIRTTLDGRPLTPRDHLEYKGDGLLLGPMLQNLLVNALEAAPSGNDVAVDLRPQPDRVVIAMTNPGEVPEAIRDRMFEKYVTMGKRGGTGLGAYSAMLAARAHGGGIALDASVPGQTTVAVTLPRLAGEEGA</sequence>
<evidence type="ECO:0000313" key="10">
    <source>
        <dbReference type="EMBL" id="EFL52279.1"/>
    </source>
</evidence>
<evidence type="ECO:0000256" key="4">
    <source>
        <dbReference type="ARBA" id="ARBA00022741"/>
    </source>
</evidence>
<evidence type="ECO:0000256" key="1">
    <source>
        <dbReference type="ARBA" id="ARBA00000085"/>
    </source>
</evidence>
<dbReference type="InterPro" id="IPR003594">
    <property type="entry name" value="HATPase_dom"/>
</dbReference>
<feature type="domain" description="Histidine kinase" evidence="9">
    <location>
        <begin position="162"/>
        <end position="379"/>
    </location>
</feature>
<organism evidence="10 11">
    <name type="scientific">Solidesulfovibrio fructosivorans JJ]</name>
    <dbReference type="NCBI Taxonomy" id="596151"/>
    <lineage>
        <taxon>Bacteria</taxon>
        <taxon>Pseudomonadati</taxon>
        <taxon>Thermodesulfobacteriota</taxon>
        <taxon>Desulfovibrionia</taxon>
        <taxon>Desulfovibrionales</taxon>
        <taxon>Desulfovibrionaceae</taxon>
        <taxon>Solidesulfovibrio</taxon>
    </lineage>
</organism>
<keyword evidence="5 10" id="KW-0418">Kinase</keyword>
<evidence type="ECO:0000256" key="6">
    <source>
        <dbReference type="ARBA" id="ARBA00022840"/>
    </source>
</evidence>
<dbReference type="InterPro" id="IPR035965">
    <property type="entry name" value="PAS-like_dom_sf"/>
</dbReference>
<dbReference type="RefSeq" id="WP_005991880.1">
    <property type="nucleotide sequence ID" value="NZ_AECZ01000005.1"/>
</dbReference>
<dbReference type="AlphaFoldDB" id="E1JU00"/>
<keyword evidence="4" id="KW-0547">Nucleotide-binding</keyword>
<dbReference type="STRING" id="596151.DesfrDRAFT_1099"/>
<dbReference type="SUPFAM" id="SSF47384">
    <property type="entry name" value="Homodimeric domain of signal transducing histidine kinase"/>
    <property type="match status" value="1"/>
</dbReference>
<protein>
    <recommendedName>
        <fullName evidence="2">histidine kinase</fullName>
        <ecNumber evidence="2">2.7.13.3</ecNumber>
    </recommendedName>
</protein>
<dbReference type="OrthoDB" id="9787818at2"/>
<dbReference type="SUPFAM" id="SSF55785">
    <property type="entry name" value="PYP-like sensor domain (PAS domain)"/>
    <property type="match status" value="1"/>
</dbReference>
<name>E1JU00_SOLFR</name>
<dbReference type="GO" id="GO:0030295">
    <property type="term" value="F:protein kinase activator activity"/>
    <property type="evidence" value="ECO:0007669"/>
    <property type="project" value="TreeGrafter"/>
</dbReference>
<dbReference type="eggNOG" id="COG2205">
    <property type="taxonomic scope" value="Bacteria"/>
</dbReference>
<evidence type="ECO:0000256" key="3">
    <source>
        <dbReference type="ARBA" id="ARBA00022679"/>
    </source>
</evidence>
<dbReference type="SMART" id="SM00388">
    <property type="entry name" value="HisKA"/>
    <property type="match status" value="1"/>
</dbReference>
<dbReference type="GO" id="GO:0000155">
    <property type="term" value="F:phosphorelay sensor kinase activity"/>
    <property type="evidence" value="ECO:0007669"/>
    <property type="project" value="InterPro"/>
</dbReference>
<proteinExistence type="predicted"/>
<dbReference type="Pfam" id="PF00512">
    <property type="entry name" value="HisKA"/>
    <property type="match status" value="1"/>
</dbReference>
<dbReference type="InterPro" id="IPR050351">
    <property type="entry name" value="BphY/WalK/GraS-like"/>
</dbReference>
<keyword evidence="8" id="KW-0175">Coiled coil</keyword>
<dbReference type="PANTHER" id="PTHR42878:SF7">
    <property type="entry name" value="SENSOR HISTIDINE KINASE GLRK"/>
    <property type="match status" value="1"/>
</dbReference>
<dbReference type="CDD" id="cd00075">
    <property type="entry name" value="HATPase"/>
    <property type="match status" value="1"/>
</dbReference>
<accession>E1JU00</accession>
<evidence type="ECO:0000313" key="11">
    <source>
        <dbReference type="Proteomes" id="UP000006250"/>
    </source>
</evidence>
<dbReference type="PROSITE" id="PS50109">
    <property type="entry name" value="HIS_KIN"/>
    <property type="match status" value="1"/>
</dbReference>
<comment type="caution">
    <text evidence="10">The sequence shown here is derived from an EMBL/GenBank/DDBJ whole genome shotgun (WGS) entry which is preliminary data.</text>
</comment>
<dbReference type="GO" id="GO:0005524">
    <property type="term" value="F:ATP binding"/>
    <property type="evidence" value="ECO:0007669"/>
    <property type="project" value="UniProtKB-KW"/>
</dbReference>
<dbReference type="SMART" id="SM00387">
    <property type="entry name" value="HATPase_c"/>
    <property type="match status" value="1"/>
</dbReference>
<evidence type="ECO:0000259" key="9">
    <source>
        <dbReference type="PROSITE" id="PS50109"/>
    </source>
</evidence>
<reference evidence="10 11" key="1">
    <citation type="submission" date="2010-08" db="EMBL/GenBank/DDBJ databases">
        <title>The draft genome of Desulfovibrio fructosovorans JJ.</title>
        <authorList>
            <consortium name="US DOE Joint Genome Institute (JGI-PGF)"/>
            <person name="Lucas S."/>
            <person name="Copeland A."/>
            <person name="Lapidus A."/>
            <person name="Cheng J.-F."/>
            <person name="Bruce D."/>
            <person name="Goodwin L."/>
            <person name="Pitluck S."/>
            <person name="Land M.L."/>
            <person name="Hauser L."/>
            <person name="Chang Y.-J."/>
            <person name="Jeffries C."/>
            <person name="Wall J.D."/>
            <person name="Stahl D.A."/>
            <person name="Arkin A.P."/>
            <person name="Dehal P."/>
            <person name="Stolyar S.M."/>
            <person name="Hazen T.C."/>
            <person name="Woyke T.J."/>
        </authorList>
    </citation>
    <scope>NUCLEOTIDE SEQUENCE [LARGE SCALE GENOMIC DNA]</scope>
    <source>
        <strain evidence="10 11">JJ</strain>
    </source>
</reference>